<name>L0IKE8_THETR</name>
<dbReference type="AlphaFoldDB" id="L0IKE8"/>
<dbReference type="EMBL" id="CP003066">
    <property type="protein sequence ID" value="AGB18442.1"/>
    <property type="molecule type" value="Genomic_DNA"/>
</dbReference>
<dbReference type="PATRIC" id="fig|698948.3.peg.740"/>
<feature type="compositionally biased region" description="Basic and acidic residues" evidence="7">
    <location>
        <begin position="16"/>
        <end position="27"/>
    </location>
</feature>
<evidence type="ECO:0000256" key="7">
    <source>
        <dbReference type="SAM" id="MobiDB-lite"/>
    </source>
</evidence>
<evidence type="ECO:0000256" key="4">
    <source>
        <dbReference type="ARBA" id="ARBA00023125"/>
    </source>
</evidence>
<dbReference type="RefSeq" id="WP_015311160.1">
    <property type="nucleotide sequence ID" value="NC_019970.1"/>
</dbReference>
<dbReference type="GO" id="GO:0003677">
    <property type="term" value="F:DNA binding"/>
    <property type="evidence" value="ECO:0007669"/>
    <property type="project" value="UniProtKB-UniRule"/>
</dbReference>
<protein>
    <recommendedName>
        <fullName evidence="6">Mutator family transposase</fullName>
    </recommendedName>
</protein>
<keyword evidence="4 6" id="KW-0238">DNA-binding</keyword>
<dbReference type="HOGENOM" id="CLU_036805_2_2_9"/>
<accession>L0IKE8</accession>
<dbReference type="PANTHER" id="PTHR33217:SF7">
    <property type="entry name" value="TRANSPOSASE FOR INSERTION SEQUENCE ELEMENT IS1081"/>
    <property type="match status" value="1"/>
</dbReference>
<feature type="region of interest" description="Disordered" evidence="7">
    <location>
        <begin position="1"/>
        <end position="27"/>
    </location>
</feature>
<dbReference type="Proteomes" id="UP000010845">
    <property type="component" value="Chromosome"/>
</dbReference>
<dbReference type="KEGG" id="tto:Thethe_00755"/>
<dbReference type="GO" id="GO:0004803">
    <property type="term" value="F:transposase activity"/>
    <property type="evidence" value="ECO:0007669"/>
    <property type="project" value="UniProtKB-UniRule"/>
</dbReference>
<dbReference type="PANTHER" id="PTHR33217">
    <property type="entry name" value="TRANSPOSASE FOR INSERTION SEQUENCE ELEMENT IS1081"/>
    <property type="match status" value="1"/>
</dbReference>
<evidence type="ECO:0000256" key="5">
    <source>
        <dbReference type="ARBA" id="ARBA00023172"/>
    </source>
</evidence>
<sequence>MMEEEVTQYVGPKGKHNSERKAYRHGKEQGQIVLGGRKVKIEHPRVRTIDGKELVLQTYKMFHDEDILGQMAMERMLYGLSTRQYSKGLEPVGSSLDVKDISKSTISRHFIERTKTALSEMLTRRLDSLDIVALYIDGVVMADHTVIVAMGLDSDGYKHILGLWEGATENATICKQLLTDLVDRGLCSDKGLLVIIDGSKALRAAVRDTFGQNALVQRCQVHKKRNVLDHLPENQHDWVKRKLDKAWNIEDASRAEKELKALANELHKDYPGAAASLLEGLEETLTVKRLGLPDLLTRTLSSTNPIESAFDIVRSLSRNVKRWKNGEQVLRWSAAGLLEAEKHFHRINGYKDIPILREALSWNIDGIKSHEGALA</sequence>
<comment type="similarity">
    <text evidence="2 6">Belongs to the transposase mutator family.</text>
</comment>
<evidence type="ECO:0000313" key="9">
    <source>
        <dbReference type="Proteomes" id="UP000010845"/>
    </source>
</evidence>
<dbReference type="Pfam" id="PF00872">
    <property type="entry name" value="Transposase_mut"/>
    <property type="match status" value="1"/>
</dbReference>
<evidence type="ECO:0000256" key="3">
    <source>
        <dbReference type="ARBA" id="ARBA00022578"/>
    </source>
</evidence>
<dbReference type="NCBIfam" id="NF033543">
    <property type="entry name" value="transpos_IS256"/>
    <property type="match status" value="1"/>
</dbReference>
<evidence type="ECO:0000256" key="6">
    <source>
        <dbReference type="RuleBase" id="RU365089"/>
    </source>
</evidence>
<gene>
    <name evidence="8" type="ORF">Thethe_00755</name>
</gene>
<evidence type="ECO:0000256" key="2">
    <source>
        <dbReference type="ARBA" id="ARBA00010961"/>
    </source>
</evidence>
<proteinExistence type="inferred from homology"/>
<dbReference type="InterPro" id="IPR001207">
    <property type="entry name" value="Transposase_mutator"/>
</dbReference>
<evidence type="ECO:0000256" key="1">
    <source>
        <dbReference type="ARBA" id="ARBA00002190"/>
    </source>
</evidence>
<organism evidence="8 9">
    <name type="scientific">Thermoanaerobacterium thermosaccharolyticum M0795</name>
    <dbReference type="NCBI Taxonomy" id="698948"/>
    <lineage>
        <taxon>Bacteria</taxon>
        <taxon>Bacillati</taxon>
        <taxon>Bacillota</taxon>
        <taxon>Clostridia</taxon>
        <taxon>Thermoanaerobacterales</taxon>
        <taxon>Thermoanaerobacteraceae</taxon>
        <taxon>Thermoanaerobacterium</taxon>
    </lineage>
</organism>
<dbReference type="GO" id="GO:0006313">
    <property type="term" value="P:DNA transposition"/>
    <property type="evidence" value="ECO:0007669"/>
    <property type="project" value="UniProtKB-UniRule"/>
</dbReference>
<comment type="function">
    <text evidence="1 6">Required for the transposition of the insertion element.</text>
</comment>
<keyword evidence="3 6" id="KW-0815">Transposition</keyword>
<evidence type="ECO:0000313" key="8">
    <source>
        <dbReference type="EMBL" id="AGB18442.1"/>
    </source>
</evidence>
<keyword evidence="5 6" id="KW-0233">DNA recombination</keyword>
<reference evidence="8 9" key="1">
    <citation type="submission" date="2012-03" db="EMBL/GenBank/DDBJ databases">
        <title>Complete sequence of chromosome of Thermoanaerobacterium thermosaccharolyticum M0795.</title>
        <authorList>
            <consortium name="US DOE Joint Genome Institute"/>
            <person name="Lucas S."/>
            <person name="Han J."/>
            <person name="Lapidus A."/>
            <person name="Cheng J.-F."/>
            <person name="Goodwin L."/>
            <person name="Pitluck S."/>
            <person name="Peters L."/>
            <person name="Teshima H."/>
            <person name="Detter J.C."/>
            <person name="Han C."/>
            <person name="Tapia R."/>
            <person name="Land M."/>
            <person name="Hauser L."/>
            <person name="Kyrpides N."/>
            <person name="Ivanova N."/>
            <person name="Pagani I."/>
            <person name="Feinberg L."/>
            <person name="Folden J."/>
            <person name="Hogsett D."/>
            <person name="Shaw J."/>
            <person name="Woyke T."/>
        </authorList>
    </citation>
    <scope>NUCLEOTIDE SEQUENCE [LARGE SCALE GENOMIC DNA]</scope>
    <source>
        <strain evidence="8 9">M0795</strain>
    </source>
</reference>
<keyword evidence="6" id="KW-0814">Transposable element</keyword>